<dbReference type="PANTHER" id="PTHR44846:SF1">
    <property type="entry name" value="MANNOSYL-D-GLYCERATE TRANSPORT_METABOLISM SYSTEM REPRESSOR MNGR-RELATED"/>
    <property type="match status" value="1"/>
</dbReference>
<keyword evidence="2" id="KW-0238">DNA-binding</keyword>
<evidence type="ECO:0000256" key="2">
    <source>
        <dbReference type="ARBA" id="ARBA00023125"/>
    </source>
</evidence>
<dbReference type="InterPro" id="IPR050679">
    <property type="entry name" value="Bact_HTH_transcr_reg"/>
</dbReference>
<protein>
    <submittedName>
        <fullName evidence="5">GntR family transcriptional regulator</fullName>
    </submittedName>
</protein>
<keyword evidence="1" id="KW-0805">Transcription regulation</keyword>
<reference evidence="5 6" key="2">
    <citation type="submission" date="2014-10" db="EMBL/GenBank/DDBJ databases">
        <title>Paracoccus sanguinis sp. nov., isolated from clinical specimens of New York State patients.</title>
        <authorList>
            <person name="Mingle L.A."/>
            <person name="Cole J.A."/>
            <person name="Lapierre P."/>
            <person name="Musser K.A."/>
        </authorList>
    </citation>
    <scope>NUCLEOTIDE SEQUENCE [LARGE SCALE GENOMIC DNA]</scope>
    <source>
        <strain evidence="5 6">HAMBI 3106</strain>
    </source>
</reference>
<dbReference type="PROSITE" id="PS50949">
    <property type="entry name" value="HTH_GNTR"/>
    <property type="match status" value="1"/>
</dbReference>
<dbReference type="Pfam" id="PF07702">
    <property type="entry name" value="UTRA"/>
    <property type="match status" value="1"/>
</dbReference>
<dbReference type="SMART" id="SM00345">
    <property type="entry name" value="HTH_GNTR"/>
    <property type="match status" value="1"/>
</dbReference>
<feature type="domain" description="HTH gntR-type" evidence="4">
    <location>
        <begin position="4"/>
        <end position="72"/>
    </location>
</feature>
<dbReference type="SUPFAM" id="SSF64288">
    <property type="entry name" value="Chorismate lyase-like"/>
    <property type="match status" value="1"/>
</dbReference>
<dbReference type="GO" id="GO:0003700">
    <property type="term" value="F:DNA-binding transcription factor activity"/>
    <property type="evidence" value="ECO:0007669"/>
    <property type="project" value="InterPro"/>
</dbReference>
<dbReference type="SUPFAM" id="SSF46785">
    <property type="entry name" value="Winged helix' DNA-binding domain"/>
    <property type="match status" value="1"/>
</dbReference>
<proteinExistence type="predicted"/>
<dbReference type="InterPro" id="IPR011663">
    <property type="entry name" value="UTRA"/>
</dbReference>
<dbReference type="Proteomes" id="UP000029917">
    <property type="component" value="Unassembled WGS sequence"/>
</dbReference>
<evidence type="ECO:0000256" key="3">
    <source>
        <dbReference type="ARBA" id="ARBA00023163"/>
    </source>
</evidence>
<keyword evidence="3" id="KW-0804">Transcription</keyword>
<evidence type="ECO:0000313" key="6">
    <source>
        <dbReference type="Proteomes" id="UP000029917"/>
    </source>
</evidence>
<dbReference type="AlphaFoldDB" id="A0A099F147"/>
<keyword evidence="6" id="KW-1185">Reference proteome</keyword>
<evidence type="ECO:0000256" key="1">
    <source>
        <dbReference type="ARBA" id="ARBA00023015"/>
    </source>
</evidence>
<dbReference type="NCBIfam" id="TIGR02325">
    <property type="entry name" value="C_P_lyase_phnF"/>
    <property type="match status" value="1"/>
</dbReference>
<comment type="caution">
    <text evidence="5">The sequence shown here is derived from an EMBL/GenBank/DDBJ whole genome shotgun (WGS) entry which is preliminary data.</text>
</comment>
<dbReference type="InterPro" id="IPR036390">
    <property type="entry name" value="WH_DNA-bd_sf"/>
</dbReference>
<dbReference type="GO" id="GO:0045892">
    <property type="term" value="P:negative regulation of DNA-templated transcription"/>
    <property type="evidence" value="ECO:0007669"/>
    <property type="project" value="TreeGrafter"/>
</dbReference>
<dbReference type="Gene3D" id="1.10.10.10">
    <property type="entry name" value="Winged helix-like DNA-binding domain superfamily/Winged helix DNA-binding domain"/>
    <property type="match status" value="1"/>
</dbReference>
<gene>
    <name evidence="5" type="ORF">IC63_12110</name>
</gene>
<reference evidence="5 6" key="1">
    <citation type="submission" date="2014-09" db="EMBL/GenBank/DDBJ databases">
        <authorList>
            <person name="McGinnis J.M."/>
            <person name="Wolfgang W.J."/>
        </authorList>
    </citation>
    <scope>NUCLEOTIDE SEQUENCE [LARGE SCALE GENOMIC DNA]</scope>
    <source>
        <strain evidence="5 6">HAMBI 3106</strain>
    </source>
</reference>
<dbReference type="SMART" id="SM00866">
    <property type="entry name" value="UTRA"/>
    <property type="match status" value="1"/>
</dbReference>
<dbReference type="OrthoDB" id="9800645at2"/>
<dbReference type="Gene3D" id="3.40.1410.10">
    <property type="entry name" value="Chorismate lyase-like"/>
    <property type="match status" value="1"/>
</dbReference>
<name>A0A099F147_9RHOB</name>
<dbReference type="RefSeq" id="WP_036720610.1">
    <property type="nucleotide sequence ID" value="NZ_JRKS01000042.1"/>
</dbReference>
<dbReference type="PANTHER" id="PTHR44846">
    <property type="entry name" value="MANNOSYL-D-GLYCERATE TRANSPORT/METABOLISM SYSTEM REPRESSOR MNGR-RELATED"/>
    <property type="match status" value="1"/>
</dbReference>
<dbReference type="EMBL" id="JRKS01000042">
    <property type="protein sequence ID" value="KGJ04410.1"/>
    <property type="molecule type" value="Genomic_DNA"/>
</dbReference>
<dbReference type="InterPro" id="IPR000524">
    <property type="entry name" value="Tscrpt_reg_HTH_GntR"/>
</dbReference>
<evidence type="ECO:0000313" key="5">
    <source>
        <dbReference type="EMBL" id="KGJ04410.1"/>
    </source>
</evidence>
<organism evidence="5 6">
    <name type="scientific">Paracoccus sphaerophysae</name>
    <dbReference type="NCBI Taxonomy" id="690417"/>
    <lineage>
        <taxon>Bacteria</taxon>
        <taxon>Pseudomonadati</taxon>
        <taxon>Pseudomonadota</taxon>
        <taxon>Alphaproteobacteria</taxon>
        <taxon>Rhodobacterales</taxon>
        <taxon>Paracoccaceae</taxon>
        <taxon>Paracoccus</taxon>
    </lineage>
</organism>
<sequence length="238" mass="25667">MTRIPLWSSIADTLRGEIAEGLYRPGDKLPTEAELAARFGVNRHTVRHALAALAQDGTVHSRRGAGVFVTARPTDYALGRRVRFNQNVAASGRTPSRRITRLETRPASAREAEALRLPPAAEVHVIEGISLADGQPLASFRSVFPAYRFPGLLAAIERQQSITAALAECGVRDYTRAETRLTAKLADPVLALALQIPQGAPILRSTAVNIDAEGHPVEYGTTWFAGDRVTLTVSPESA</sequence>
<dbReference type="GO" id="GO:0003677">
    <property type="term" value="F:DNA binding"/>
    <property type="evidence" value="ECO:0007669"/>
    <property type="project" value="UniProtKB-KW"/>
</dbReference>
<dbReference type="STRING" id="690417.IC63_12110"/>
<dbReference type="InterPro" id="IPR036388">
    <property type="entry name" value="WH-like_DNA-bd_sf"/>
</dbReference>
<accession>A0A099F147</accession>
<dbReference type="InterPro" id="IPR028978">
    <property type="entry name" value="Chorismate_lyase_/UTRA_dom_sf"/>
</dbReference>
<dbReference type="PRINTS" id="PR00035">
    <property type="entry name" value="HTHGNTR"/>
</dbReference>
<dbReference type="InterPro" id="IPR012702">
    <property type="entry name" value="CP_lyase_PhnF"/>
</dbReference>
<dbReference type="CDD" id="cd07377">
    <property type="entry name" value="WHTH_GntR"/>
    <property type="match status" value="1"/>
</dbReference>
<evidence type="ECO:0000259" key="4">
    <source>
        <dbReference type="PROSITE" id="PS50949"/>
    </source>
</evidence>
<dbReference type="Pfam" id="PF00392">
    <property type="entry name" value="GntR"/>
    <property type="match status" value="1"/>
</dbReference>